<name>A0A9N9CY64_9GLOM</name>
<dbReference type="GO" id="GO:0003723">
    <property type="term" value="F:RNA binding"/>
    <property type="evidence" value="ECO:0007669"/>
    <property type="project" value="UniProtKB-KW"/>
</dbReference>
<evidence type="ECO:0000256" key="4">
    <source>
        <dbReference type="SAM" id="SignalP"/>
    </source>
</evidence>
<feature type="compositionally biased region" description="Basic residues" evidence="3">
    <location>
        <begin position="360"/>
        <end position="375"/>
    </location>
</feature>
<keyword evidence="2" id="KW-0175">Coiled coil</keyword>
<keyword evidence="7" id="KW-1185">Reference proteome</keyword>
<organism evidence="6 7">
    <name type="scientific">Funneliformis caledonium</name>
    <dbReference type="NCBI Taxonomy" id="1117310"/>
    <lineage>
        <taxon>Eukaryota</taxon>
        <taxon>Fungi</taxon>
        <taxon>Fungi incertae sedis</taxon>
        <taxon>Mucoromycota</taxon>
        <taxon>Glomeromycotina</taxon>
        <taxon>Glomeromycetes</taxon>
        <taxon>Glomerales</taxon>
        <taxon>Glomeraceae</taxon>
        <taxon>Funneliformis</taxon>
    </lineage>
</organism>
<dbReference type="InterPro" id="IPR053216">
    <property type="entry name" value="Appressorial_penetr-assoc"/>
</dbReference>
<feature type="coiled-coil region" evidence="2">
    <location>
        <begin position="28"/>
        <end position="55"/>
    </location>
</feature>
<dbReference type="Pfam" id="PF08777">
    <property type="entry name" value="RRM_3"/>
    <property type="match status" value="1"/>
</dbReference>
<evidence type="ECO:0000313" key="6">
    <source>
        <dbReference type="EMBL" id="CAG8620468.1"/>
    </source>
</evidence>
<dbReference type="InterPro" id="IPR012677">
    <property type="entry name" value="Nucleotide-bd_a/b_plait_sf"/>
</dbReference>
<keyword evidence="1" id="KW-0694">RNA-binding</keyword>
<dbReference type="Gene3D" id="3.30.70.330">
    <property type="match status" value="1"/>
</dbReference>
<feature type="domain" description="XRRM" evidence="5">
    <location>
        <begin position="264"/>
        <end position="345"/>
    </location>
</feature>
<comment type="caution">
    <text evidence="6">The sequence shown here is derived from an EMBL/GenBank/DDBJ whole genome shotgun (WGS) entry which is preliminary data.</text>
</comment>
<dbReference type="PANTHER" id="PTHR34587:SF2">
    <property type="entry name" value="G-PROTEIN COUPLED RECEPTORS FAMILY 1 PROFILE DOMAIN-CONTAINING PROTEIN"/>
    <property type="match status" value="1"/>
</dbReference>
<gene>
    <name evidence="6" type="ORF">FCALED_LOCUS9526</name>
</gene>
<sequence>MKNIVAILAFVLFALTIFGADAASNSSLKKCRNDLKKEQSKLKSCKNQVDRKAKETSELAFDPTPEAIVKNLPQDYCSKFKKGGSRAGQLTQANGQQILTGICSNTPLGEIPKLENMPSTLILSPKNGEKIQKNKAFEVLVHTTKVDFGFFSDPNSLYNALPQALNDKGQIKGHQHVTIQFLGNKDNNTPPEPTIFSFFKGLNDPSKTGKLETLVELGLPKTGLYRMCTICSSNSHQGVVLNGESSTAAQKYGERSTCDSSNRVIMLQGLDPNSTQGRIRKAFEDNGLKVTVDYQRDDTIGYVHLHLPMAKEVVHRITSSGGLRVGSEYVVLRALEGTEEVMYWTVYAASNLPTSLRSPGKSKKLLTKGRRKMRSRSYPYPSMDIDEDVDQPFDKALSKLQKKKSSRLKRAIKKPRKIPNNRTAAKQFHMQLKAAINMDIDTSNSLVKKEGINSSMSRFLSSSPMIISERLSDYSLQSIQESQSFADIITTETTNSSGMFGISSHSQQFYHRSTRQQASASMELRDNVYSSITSDETDEVEKKFKYLSVNSGNELMKKFSGEYYQ</sequence>
<feature type="chain" id="PRO_5040318960" evidence="4">
    <location>
        <begin position="23"/>
        <end position="565"/>
    </location>
</feature>
<dbReference type="OrthoDB" id="439993at2759"/>
<evidence type="ECO:0000259" key="5">
    <source>
        <dbReference type="Pfam" id="PF08777"/>
    </source>
</evidence>
<keyword evidence="4" id="KW-0732">Signal</keyword>
<feature type="region of interest" description="Disordered" evidence="3">
    <location>
        <begin position="358"/>
        <end position="380"/>
    </location>
</feature>
<reference evidence="6" key="1">
    <citation type="submission" date="2021-06" db="EMBL/GenBank/DDBJ databases">
        <authorList>
            <person name="Kallberg Y."/>
            <person name="Tangrot J."/>
            <person name="Rosling A."/>
        </authorList>
    </citation>
    <scope>NUCLEOTIDE SEQUENCE</scope>
    <source>
        <strain evidence="6">UK204</strain>
    </source>
</reference>
<protein>
    <submittedName>
        <fullName evidence="6">12699_t:CDS:1</fullName>
    </submittedName>
</protein>
<evidence type="ECO:0000256" key="2">
    <source>
        <dbReference type="SAM" id="Coils"/>
    </source>
</evidence>
<proteinExistence type="predicted"/>
<evidence type="ECO:0000256" key="3">
    <source>
        <dbReference type="SAM" id="MobiDB-lite"/>
    </source>
</evidence>
<dbReference type="InterPro" id="IPR014886">
    <property type="entry name" value="La_xRRM"/>
</dbReference>
<evidence type="ECO:0000313" key="7">
    <source>
        <dbReference type="Proteomes" id="UP000789570"/>
    </source>
</evidence>
<dbReference type="PANTHER" id="PTHR34587">
    <property type="entry name" value="VWFA DOMAIN-CONTAINING PROTEIN"/>
    <property type="match status" value="1"/>
</dbReference>
<accession>A0A9N9CY64</accession>
<feature type="signal peptide" evidence="4">
    <location>
        <begin position="1"/>
        <end position="22"/>
    </location>
</feature>
<evidence type="ECO:0000256" key="1">
    <source>
        <dbReference type="ARBA" id="ARBA00022884"/>
    </source>
</evidence>
<dbReference type="AlphaFoldDB" id="A0A9N9CY64"/>
<dbReference type="EMBL" id="CAJVPQ010003190">
    <property type="protein sequence ID" value="CAG8620468.1"/>
    <property type="molecule type" value="Genomic_DNA"/>
</dbReference>
<dbReference type="Proteomes" id="UP000789570">
    <property type="component" value="Unassembled WGS sequence"/>
</dbReference>